<reference evidence="7" key="1">
    <citation type="submission" date="2021-04" db="EMBL/GenBank/DDBJ databases">
        <title>Genome based classification of Actinospica acidithermotolerans sp. nov., an actinobacterium isolated from an Indonesian hot spring.</title>
        <authorList>
            <person name="Kusuma A.B."/>
            <person name="Putra K.E."/>
            <person name="Nafisah S."/>
            <person name="Loh J."/>
            <person name="Nouioui I."/>
            <person name="Goodfellow M."/>
        </authorList>
    </citation>
    <scope>NUCLEOTIDE SEQUENCE</scope>
    <source>
        <strain evidence="7">CSCA 57</strain>
    </source>
</reference>
<dbReference type="EMBL" id="JAGSOG010000320">
    <property type="protein sequence ID" value="MBR7838706.1"/>
    <property type="molecule type" value="Genomic_DNA"/>
</dbReference>
<evidence type="ECO:0000313" key="7">
    <source>
        <dbReference type="EMBL" id="MBR7838706.1"/>
    </source>
</evidence>
<accession>A0A941IW74</accession>
<evidence type="ECO:0000256" key="1">
    <source>
        <dbReference type="ARBA" id="ARBA00001974"/>
    </source>
</evidence>
<dbReference type="AlphaFoldDB" id="A0A941IW74"/>
<dbReference type="PANTHER" id="PTHR43557">
    <property type="entry name" value="APOPTOSIS-INDUCING FACTOR 1"/>
    <property type="match status" value="1"/>
</dbReference>
<keyword evidence="8" id="KW-1185">Reference proteome</keyword>
<dbReference type="Pfam" id="PF14759">
    <property type="entry name" value="Reductase_C"/>
    <property type="match status" value="1"/>
</dbReference>
<dbReference type="SUPFAM" id="SSF55424">
    <property type="entry name" value="FAD/NAD-linked reductases, dimerisation (C-terminal) domain"/>
    <property type="match status" value="1"/>
</dbReference>
<dbReference type="SUPFAM" id="SSF51905">
    <property type="entry name" value="FAD/NAD(P)-binding domain"/>
    <property type="match status" value="2"/>
</dbReference>
<dbReference type="Gene3D" id="3.30.390.30">
    <property type="match status" value="1"/>
</dbReference>
<dbReference type="InterPro" id="IPR028202">
    <property type="entry name" value="Reductase_C"/>
</dbReference>
<comment type="caution">
    <text evidence="7">The sequence shown here is derived from an EMBL/GenBank/DDBJ whole genome shotgun (WGS) entry which is preliminary data.</text>
</comment>
<comment type="cofactor">
    <cofactor evidence="1">
        <name>FAD</name>
        <dbReference type="ChEBI" id="CHEBI:57692"/>
    </cofactor>
</comment>
<evidence type="ECO:0000256" key="4">
    <source>
        <dbReference type="ARBA" id="ARBA00023002"/>
    </source>
</evidence>
<evidence type="ECO:0000313" key="8">
    <source>
        <dbReference type="Proteomes" id="UP000675781"/>
    </source>
</evidence>
<organism evidence="7 8">
    <name type="scientific">Actinospica durhamensis</name>
    <dbReference type="NCBI Taxonomy" id="1508375"/>
    <lineage>
        <taxon>Bacteria</taxon>
        <taxon>Bacillati</taxon>
        <taxon>Actinomycetota</taxon>
        <taxon>Actinomycetes</taxon>
        <taxon>Catenulisporales</taxon>
        <taxon>Actinospicaceae</taxon>
        <taxon>Actinospica</taxon>
    </lineage>
</organism>
<dbReference type="InterPro" id="IPR050446">
    <property type="entry name" value="FAD-oxidoreductase/Apoptosis"/>
</dbReference>
<sequence length="394" mass="41767">MERCVVVGASMAGLRAAEAVRKTGFGGEVVVIGDEPHMPYNRPPLSKEALLGTAPADLAFRVPRAAQDVTWRLGERATGADLDARTLTLAGGETLEWSGLVVATGLTPRRLSLPGPAAGRHVIRTLDDVVALRKELIAGARLVIVGAGFIGCEVAAAARVADVEVDVVAPEQVPVERPLRAELGRALQRRHEAHGVRFHLGTVPVAYLGTSRVTGLRLSDGTELAADVVLEAVGCVPNTGWLEGNGLDLGDGVQCDNLLRVEGRPDVVVCGDVASFPNLLFDDVPRRVEHWTMVTDTAKRAGATLGRHLVGEPADPAPFAPIPSFWSDQYDLRLQSFGAVGLGADDVRVLEGDLDADVAVGYHREGRLVGVVLIGLPQRYQHYRALIAGSAARS</sequence>
<name>A0A941IW74_9ACTN</name>
<dbReference type="InterPro" id="IPR016156">
    <property type="entry name" value="FAD/NAD-linked_Rdtase_dimer_sf"/>
</dbReference>
<evidence type="ECO:0000256" key="2">
    <source>
        <dbReference type="ARBA" id="ARBA00022630"/>
    </source>
</evidence>
<proteinExistence type="predicted"/>
<keyword evidence="2" id="KW-0285">Flavoprotein</keyword>
<gene>
    <name evidence="7" type="ORF">KDL01_35890</name>
</gene>
<keyword evidence="4" id="KW-0560">Oxidoreductase</keyword>
<dbReference type="InterPro" id="IPR023753">
    <property type="entry name" value="FAD/NAD-binding_dom"/>
</dbReference>
<dbReference type="GO" id="GO:0005737">
    <property type="term" value="C:cytoplasm"/>
    <property type="evidence" value="ECO:0007669"/>
    <property type="project" value="TreeGrafter"/>
</dbReference>
<feature type="domain" description="FAD/NAD(P)-binding" evidence="5">
    <location>
        <begin position="3"/>
        <end position="292"/>
    </location>
</feature>
<evidence type="ECO:0000259" key="6">
    <source>
        <dbReference type="Pfam" id="PF14759"/>
    </source>
</evidence>
<dbReference type="PANTHER" id="PTHR43557:SF2">
    <property type="entry name" value="RIESKE DOMAIN-CONTAINING PROTEIN-RELATED"/>
    <property type="match status" value="1"/>
</dbReference>
<dbReference type="Proteomes" id="UP000675781">
    <property type="component" value="Unassembled WGS sequence"/>
</dbReference>
<evidence type="ECO:0000259" key="5">
    <source>
        <dbReference type="Pfam" id="PF07992"/>
    </source>
</evidence>
<dbReference type="Gene3D" id="3.50.50.60">
    <property type="entry name" value="FAD/NAD(P)-binding domain"/>
    <property type="match status" value="2"/>
</dbReference>
<dbReference type="Pfam" id="PF07992">
    <property type="entry name" value="Pyr_redox_2"/>
    <property type="match status" value="1"/>
</dbReference>
<protein>
    <submittedName>
        <fullName evidence="7">FAD-dependent oxidoreductase</fullName>
    </submittedName>
</protein>
<dbReference type="GO" id="GO:0016651">
    <property type="term" value="F:oxidoreductase activity, acting on NAD(P)H"/>
    <property type="evidence" value="ECO:0007669"/>
    <property type="project" value="TreeGrafter"/>
</dbReference>
<keyword evidence="3" id="KW-0274">FAD</keyword>
<feature type="domain" description="Reductase C-terminal" evidence="6">
    <location>
        <begin position="325"/>
        <end position="389"/>
    </location>
</feature>
<dbReference type="InterPro" id="IPR036188">
    <property type="entry name" value="FAD/NAD-bd_sf"/>
</dbReference>
<evidence type="ECO:0000256" key="3">
    <source>
        <dbReference type="ARBA" id="ARBA00022827"/>
    </source>
</evidence>
<dbReference type="RefSeq" id="WP_212533156.1">
    <property type="nucleotide sequence ID" value="NZ_JAGSOG010000320.1"/>
</dbReference>
<dbReference type="PRINTS" id="PR00368">
    <property type="entry name" value="FADPNR"/>
</dbReference>